<feature type="signal peptide" evidence="1">
    <location>
        <begin position="1"/>
        <end position="19"/>
    </location>
</feature>
<organism evidence="3 4">
    <name type="scientific">Lacibacter sediminis</name>
    <dbReference type="NCBI Taxonomy" id="2760713"/>
    <lineage>
        <taxon>Bacteria</taxon>
        <taxon>Pseudomonadati</taxon>
        <taxon>Bacteroidota</taxon>
        <taxon>Chitinophagia</taxon>
        <taxon>Chitinophagales</taxon>
        <taxon>Chitinophagaceae</taxon>
        <taxon>Lacibacter</taxon>
    </lineage>
</organism>
<keyword evidence="3" id="KW-0449">Lipoprotein</keyword>
<keyword evidence="4" id="KW-1185">Reference proteome</keyword>
<evidence type="ECO:0000313" key="4">
    <source>
        <dbReference type="Proteomes" id="UP000515344"/>
    </source>
</evidence>
<evidence type="ECO:0000256" key="1">
    <source>
        <dbReference type="SAM" id="SignalP"/>
    </source>
</evidence>
<evidence type="ECO:0000259" key="2">
    <source>
        <dbReference type="Pfam" id="PF04187"/>
    </source>
</evidence>
<dbReference type="EMBL" id="CP060007">
    <property type="protein sequence ID" value="QNA46595.1"/>
    <property type="molecule type" value="Genomic_DNA"/>
</dbReference>
<dbReference type="CDD" id="cd14727">
    <property type="entry name" value="ChanN-like"/>
    <property type="match status" value="1"/>
</dbReference>
<sequence>MTKFFFTVLLIFISTFSEAQQKPSYVLYNAKGKKVSYGAMMKQLMKQDMVLIGEFHNNPISHWLQLEITKDAKQKRNLVLGAEMFEQDNQAALDRYLQGKITAKGLDSSARLWPNYKTDYAPLVNFAKANNLAFAATNIPRRYASMISKGGFETLDTLPDAAKKWMAPLPIAFDSTLAGYEKMMRMMAGHGSMNMVRAQASKDATMAYFILSYFVPGKLFIHYNGSYHSDKHDGKASSNYDGIVWYLKQSRANLKIATVTTVMQKDIGKLLAEHKFKADFIICVDEDMTTTY</sequence>
<dbReference type="Pfam" id="PF04187">
    <property type="entry name" value="Cofac_haem_bdg"/>
    <property type="match status" value="1"/>
</dbReference>
<proteinExistence type="predicted"/>
<evidence type="ECO:0000313" key="3">
    <source>
        <dbReference type="EMBL" id="QNA46595.1"/>
    </source>
</evidence>
<gene>
    <name evidence="3" type="ORF">H4075_10625</name>
</gene>
<keyword evidence="1" id="KW-0732">Signal</keyword>
<dbReference type="KEGG" id="lacs:H4075_10625"/>
<dbReference type="AlphaFoldDB" id="A0A7G5XM92"/>
<accession>A0A7G5XM92</accession>
<reference evidence="4" key="1">
    <citation type="submission" date="2020-08" db="EMBL/GenBank/DDBJ databases">
        <title>Lacibacter sp. S13-6-6 genome sequencing.</title>
        <authorList>
            <person name="Jin L."/>
        </authorList>
    </citation>
    <scope>NUCLEOTIDE SEQUENCE [LARGE SCALE GENOMIC DNA]</scope>
    <source>
        <strain evidence="4">S13-6-6</strain>
    </source>
</reference>
<dbReference type="InterPro" id="IPR007314">
    <property type="entry name" value="Cofac_haem-bd_dom"/>
</dbReference>
<dbReference type="SUPFAM" id="SSF159501">
    <property type="entry name" value="EreA/ChaN-like"/>
    <property type="match status" value="1"/>
</dbReference>
<dbReference type="Gene3D" id="3.40.50.11550">
    <property type="match status" value="1"/>
</dbReference>
<feature type="chain" id="PRO_5028970181" evidence="1">
    <location>
        <begin position="20"/>
        <end position="292"/>
    </location>
</feature>
<name>A0A7G5XM92_9BACT</name>
<dbReference type="Proteomes" id="UP000515344">
    <property type="component" value="Chromosome"/>
</dbReference>
<dbReference type="RefSeq" id="WP_182806487.1">
    <property type="nucleotide sequence ID" value="NZ_CP060007.1"/>
</dbReference>
<feature type="domain" description="Haem-binding uptake Tiki superfamily ChaN" evidence="2">
    <location>
        <begin position="40"/>
        <end position="234"/>
    </location>
</feature>
<protein>
    <submittedName>
        <fullName evidence="3">ChaN family lipoprotein</fullName>
    </submittedName>
</protein>